<name>A0A098EBD0_9ZZZZ</name>
<dbReference type="Pfam" id="PF13589">
    <property type="entry name" value="HATPase_c_3"/>
    <property type="match status" value="1"/>
</dbReference>
<gene>
    <name evidence="2" type="ORF">MSIBF_A280002</name>
</gene>
<feature type="domain" description="Conserved hypothetical protein CHP02391" evidence="1">
    <location>
        <begin position="411"/>
        <end position="544"/>
    </location>
</feature>
<evidence type="ECO:0000259" key="1">
    <source>
        <dbReference type="Pfam" id="PF09509"/>
    </source>
</evidence>
<evidence type="ECO:0000313" key="2">
    <source>
        <dbReference type="EMBL" id="CEG12836.1"/>
    </source>
</evidence>
<proteinExistence type="predicted"/>
<accession>A0A098EBD0</accession>
<sequence length="549" mass="64312">MEKDNGNKLRLTFDPNTIEHLGVRMYSTLPPVLAELIANAYDADAEHVWLNLNDEGNEKEIIIEDDGIGMSFDEINDKFLRIGRARRSIESETTQKRRKIIGKKGLGKLSFFGVAHEIEIITKKNREENAFSMFWEDIKKEDKEYNPKIIKKDYICSADDHGTKITLRKIQRESDFSADNLANSISKLFIIDLNFKIIIQHNSEEPITVGNEIKYIRLEKEVEWKIPDDCKFETTYEKRDQVVGRLIATKKPISPKTNIRGITLFSRKKLVNNPEYFSDSTSSHFFSYLTGWLEVDFIDDLEDDVITTNRQSLNWGHPEIQNLRIYLQNLIRWLEQDWRKKRGEIRENKLSEATGVNIPEWFSKLPDDIREKIEPIIETIVKDSELPEETNQKVVKDLHKIIPEYPYYHWRHLHSALQKVVFDYYKNEDFYTAVFEGAKRYINELKRKSGESITDRDLIENVFSLKDPKLLVTKKYKKLDGNSFDEGTITNIKEGHRMLALAMWQAFRCPISHEEVCDLRDSGLFTENDCLDALSLLSHLYRRLENSES</sequence>
<dbReference type="NCBIfam" id="TIGR02391">
    <property type="entry name" value="hypoth_ymh"/>
    <property type="match status" value="1"/>
</dbReference>
<dbReference type="InterPro" id="IPR012654">
    <property type="entry name" value="CHP02391"/>
</dbReference>
<dbReference type="Gene3D" id="3.30.565.10">
    <property type="entry name" value="Histidine kinase-like ATPase, C-terminal domain"/>
    <property type="match status" value="1"/>
</dbReference>
<dbReference type="EMBL" id="CCXY01000201">
    <property type="protein sequence ID" value="CEG12836.1"/>
    <property type="molecule type" value="Genomic_DNA"/>
</dbReference>
<dbReference type="InterPro" id="IPR036890">
    <property type="entry name" value="HATPase_C_sf"/>
</dbReference>
<dbReference type="SUPFAM" id="SSF55874">
    <property type="entry name" value="ATPase domain of HSP90 chaperone/DNA topoisomerase II/histidine kinase"/>
    <property type="match status" value="1"/>
</dbReference>
<organism evidence="2">
    <name type="scientific">groundwater metagenome</name>
    <dbReference type="NCBI Taxonomy" id="717931"/>
    <lineage>
        <taxon>unclassified sequences</taxon>
        <taxon>metagenomes</taxon>
        <taxon>ecological metagenomes</taxon>
    </lineage>
</organism>
<dbReference type="Pfam" id="PF09509">
    <property type="entry name" value="Hypoth_Ymh"/>
    <property type="match status" value="1"/>
</dbReference>
<reference evidence="2" key="1">
    <citation type="submission" date="2014-09" db="EMBL/GenBank/DDBJ databases">
        <authorList>
            <person name="Probst J Alexander"/>
        </authorList>
    </citation>
    <scope>NUCLEOTIDE SEQUENCE</scope>
</reference>
<protein>
    <recommendedName>
        <fullName evidence="1">Conserved hypothetical protein CHP02391 domain-containing protein</fullName>
    </recommendedName>
</protein>
<dbReference type="AlphaFoldDB" id="A0A098EBD0"/>